<dbReference type="InterPro" id="IPR050109">
    <property type="entry name" value="HTH-type_TetR-like_transc_reg"/>
</dbReference>
<keyword evidence="3" id="KW-0804">Transcription</keyword>
<dbReference type="EMBL" id="NOZR01000023">
    <property type="protein sequence ID" value="OYN76201.1"/>
    <property type="molecule type" value="Genomic_DNA"/>
</dbReference>
<dbReference type="Proteomes" id="UP000216063">
    <property type="component" value="Unassembled WGS sequence"/>
</dbReference>
<name>A0A255DC54_9MYCO</name>
<dbReference type="GO" id="GO:0000976">
    <property type="term" value="F:transcription cis-regulatory region binding"/>
    <property type="evidence" value="ECO:0007669"/>
    <property type="project" value="TreeGrafter"/>
</dbReference>
<evidence type="ECO:0000256" key="3">
    <source>
        <dbReference type="ARBA" id="ARBA00023163"/>
    </source>
</evidence>
<keyword evidence="7" id="KW-1185">Reference proteome</keyword>
<keyword evidence="2 4" id="KW-0238">DNA-binding</keyword>
<evidence type="ECO:0000256" key="2">
    <source>
        <dbReference type="ARBA" id="ARBA00023125"/>
    </source>
</evidence>
<dbReference type="GO" id="GO:0003700">
    <property type="term" value="F:DNA-binding transcription factor activity"/>
    <property type="evidence" value="ECO:0007669"/>
    <property type="project" value="TreeGrafter"/>
</dbReference>
<feature type="DNA-binding region" description="H-T-H motif" evidence="4">
    <location>
        <begin position="13"/>
        <end position="32"/>
    </location>
</feature>
<evidence type="ECO:0000313" key="7">
    <source>
        <dbReference type="Proteomes" id="UP000216063"/>
    </source>
</evidence>
<dbReference type="InterPro" id="IPR009057">
    <property type="entry name" value="Homeodomain-like_sf"/>
</dbReference>
<dbReference type="SUPFAM" id="SSF46689">
    <property type="entry name" value="Homeodomain-like"/>
    <property type="match status" value="1"/>
</dbReference>
<dbReference type="Gene3D" id="1.10.10.60">
    <property type="entry name" value="Homeodomain-like"/>
    <property type="match status" value="1"/>
</dbReference>
<dbReference type="PROSITE" id="PS50977">
    <property type="entry name" value="HTH_TETR_2"/>
    <property type="match status" value="1"/>
</dbReference>
<gene>
    <name evidence="6" type="ORF">CG716_22905</name>
</gene>
<proteinExistence type="predicted"/>
<dbReference type="PANTHER" id="PTHR30055:SF234">
    <property type="entry name" value="HTH-TYPE TRANSCRIPTIONAL REGULATOR BETI"/>
    <property type="match status" value="1"/>
</dbReference>
<evidence type="ECO:0000259" key="5">
    <source>
        <dbReference type="PROSITE" id="PS50977"/>
    </source>
</evidence>
<dbReference type="InterPro" id="IPR001647">
    <property type="entry name" value="HTH_TetR"/>
</dbReference>
<dbReference type="AlphaFoldDB" id="A0A255DC54"/>
<reference evidence="6 7" key="1">
    <citation type="submission" date="2017-07" db="EMBL/GenBank/DDBJ databases">
        <title>The new phylogeny of genus Mycobacterium.</title>
        <authorList>
            <person name="Tortoli E."/>
            <person name="Trovato A."/>
            <person name="Cirillo D.M."/>
        </authorList>
    </citation>
    <scope>NUCLEOTIDE SEQUENCE [LARGE SCALE GENOMIC DNA]</scope>
    <source>
        <strain evidence="6 7">ATCC 33027</strain>
    </source>
</reference>
<comment type="caution">
    <text evidence="6">The sequence shown here is derived from an EMBL/GenBank/DDBJ whole genome shotgun (WGS) entry which is preliminary data.</text>
</comment>
<dbReference type="Pfam" id="PF00440">
    <property type="entry name" value="TetR_N"/>
    <property type="match status" value="1"/>
</dbReference>
<accession>A0A255DC54</accession>
<evidence type="ECO:0000256" key="1">
    <source>
        <dbReference type="ARBA" id="ARBA00023015"/>
    </source>
</evidence>
<feature type="domain" description="HTH tetR-type" evidence="5">
    <location>
        <begin position="1"/>
        <end position="50"/>
    </location>
</feature>
<sequence length="192" mass="21705">MHLFYERGFDGVGVDLIGERAGMSGPAIYRYFSGKDEILITLVDEAIDRVMMSTGGEFGNPRDELEHLIRGHVQRALEERELMSVWTKERNSIPKKYRSRLRYRINRYIDRWVDTLDACYPGNPRDLLVSAVHATHGLIDSTAFWPTQSLKLSALDNLLTGMAMSGLEWLAPNRQPVAAGRQSPKLNASQPS</sequence>
<evidence type="ECO:0000256" key="4">
    <source>
        <dbReference type="PROSITE-ProRule" id="PRU00335"/>
    </source>
</evidence>
<keyword evidence="1" id="KW-0805">Transcription regulation</keyword>
<organism evidence="6 7">
    <name type="scientific">Mycolicibacterium sphagni</name>
    <dbReference type="NCBI Taxonomy" id="1786"/>
    <lineage>
        <taxon>Bacteria</taxon>
        <taxon>Bacillati</taxon>
        <taxon>Actinomycetota</taxon>
        <taxon>Actinomycetes</taxon>
        <taxon>Mycobacteriales</taxon>
        <taxon>Mycobacteriaceae</taxon>
        <taxon>Mycolicibacterium</taxon>
    </lineage>
</organism>
<protein>
    <recommendedName>
        <fullName evidence="5">HTH tetR-type domain-containing protein</fullName>
    </recommendedName>
</protein>
<dbReference type="PANTHER" id="PTHR30055">
    <property type="entry name" value="HTH-TYPE TRANSCRIPTIONAL REGULATOR RUTR"/>
    <property type="match status" value="1"/>
</dbReference>
<evidence type="ECO:0000313" key="6">
    <source>
        <dbReference type="EMBL" id="OYN76201.1"/>
    </source>
</evidence>
<dbReference type="Gene3D" id="1.10.357.10">
    <property type="entry name" value="Tetracycline Repressor, domain 2"/>
    <property type="match status" value="1"/>
</dbReference>